<dbReference type="GO" id="GO:0006887">
    <property type="term" value="P:exocytosis"/>
    <property type="evidence" value="ECO:0007669"/>
    <property type="project" value="TreeGrafter"/>
</dbReference>
<evidence type="ECO:0000256" key="1">
    <source>
        <dbReference type="ARBA" id="ARBA00022723"/>
    </source>
</evidence>
<dbReference type="CDD" id="cd20836">
    <property type="entry name" value="C1_cPKC_rpt2"/>
    <property type="match status" value="1"/>
</dbReference>
<dbReference type="SMART" id="SM00109">
    <property type="entry name" value="C1"/>
    <property type="match status" value="2"/>
</dbReference>
<dbReference type="PRINTS" id="PR00360">
    <property type="entry name" value="C2DOMAIN"/>
</dbReference>
<evidence type="ECO:0000313" key="8">
    <source>
        <dbReference type="Proteomes" id="UP000095280"/>
    </source>
</evidence>
<keyword evidence="8" id="KW-1185">Reference proteome</keyword>
<evidence type="ECO:0000256" key="3">
    <source>
        <dbReference type="ARBA" id="ARBA00047272"/>
    </source>
</evidence>
<dbReference type="PROSITE" id="PS50081">
    <property type="entry name" value="ZF_DAG_PE_2"/>
    <property type="match status" value="2"/>
</dbReference>
<feature type="compositionally biased region" description="Basic and acidic residues" evidence="5">
    <location>
        <begin position="1"/>
        <end position="10"/>
    </location>
</feature>
<dbReference type="PROSITE" id="PS00479">
    <property type="entry name" value="ZF_DAG_PE_1"/>
    <property type="match status" value="1"/>
</dbReference>
<dbReference type="InterPro" id="IPR046349">
    <property type="entry name" value="C1-like_sf"/>
</dbReference>
<sequence>MENNSDKEQPSKGFARRGALRQKNVHEVKNHKFVARFFKQPTFCGHCTDFIWGSESRAFSAKRCHELVTFACPGTDKGPDSDYRNNHKFKLTSYTSPTFCDHCGSLLYGLFHQGLKCESCDMNVHERCERNVPGLCGIDHTERRGRIQLQVHLTDQRLRIEVVEGKNLAPMDPNGLADPYVKLKLVPDDSNSKKKTKVIKATLNPVWNEKFVFELRKEDFTKRLSVEVWDWDRTSRNDFMGALSFGVSELAKAPATGWFKLLSQEEGEYYNIPCTDDSAGPGPELHSKLEANSRGPPKQPLAQQQQQSKQDIPRSTDFSFLMVLGKGSFG</sequence>
<dbReference type="FunFam" id="2.60.40.150:FF:000012">
    <property type="entry name" value="Kinase C alpha type"/>
    <property type="match status" value="1"/>
</dbReference>
<dbReference type="SMART" id="SM00239">
    <property type="entry name" value="C2"/>
    <property type="match status" value="1"/>
</dbReference>
<name>A0A1I8I3P7_9PLAT</name>
<feature type="domain" description="Phorbol-ester/DAG-type" evidence="7">
    <location>
        <begin position="30"/>
        <end position="72"/>
    </location>
</feature>
<dbReference type="GO" id="GO:0061669">
    <property type="term" value="P:spontaneous neurotransmitter secretion"/>
    <property type="evidence" value="ECO:0007669"/>
    <property type="project" value="TreeGrafter"/>
</dbReference>
<dbReference type="InterPro" id="IPR035892">
    <property type="entry name" value="C2_domain_sf"/>
</dbReference>
<dbReference type="FunFam" id="3.30.60.20:FF:000052">
    <property type="entry name" value="Protein kinase C"/>
    <property type="match status" value="1"/>
</dbReference>
<keyword evidence="2" id="KW-0862">Zinc</keyword>
<feature type="domain" description="Phorbol-ester/DAG-type" evidence="7">
    <location>
        <begin position="86"/>
        <end position="136"/>
    </location>
</feature>
<feature type="domain" description="C2" evidence="6">
    <location>
        <begin position="143"/>
        <end position="259"/>
    </location>
</feature>
<dbReference type="SUPFAM" id="SSF57889">
    <property type="entry name" value="Cysteine-rich domain"/>
    <property type="match status" value="2"/>
</dbReference>
<dbReference type="Pfam" id="PF00130">
    <property type="entry name" value="C1_1"/>
    <property type="match status" value="2"/>
</dbReference>
<dbReference type="Gene3D" id="3.30.60.20">
    <property type="match status" value="2"/>
</dbReference>
<protein>
    <submittedName>
        <fullName evidence="9">Protein kinase C</fullName>
    </submittedName>
</protein>
<dbReference type="Pfam" id="PF00168">
    <property type="entry name" value="C2"/>
    <property type="match status" value="1"/>
</dbReference>
<dbReference type="PRINTS" id="PR00008">
    <property type="entry name" value="DAGPEDOMAIN"/>
</dbReference>
<organism evidence="8 9">
    <name type="scientific">Macrostomum lignano</name>
    <dbReference type="NCBI Taxonomy" id="282301"/>
    <lineage>
        <taxon>Eukaryota</taxon>
        <taxon>Metazoa</taxon>
        <taxon>Spiralia</taxon>
        <taxon>Lophotrochozoa</taxon>
        <taxon>Platyhelminthes</taxon>
        <taxon>Rhabditophora</taxon>
        <taxon>Macrostomorpha</taxon>
        <taxon>Macrostomida</taxon>
        <taxon>Macrostomidae</taxon>
        <taxon>Macrostomum</taxon>
    </lineage>
</organism>
<evidence type="ECO:0000256" key="5">
    <source>
        <dbReference type="SAM" id="MobiDB-lite"/>
    </source>
</evidence>
<keyword evidence="1" id="KW-0479">Metal-binding</keyword>
<accession>A0A1I8I3P7</accession>
<dbReference type="AlphaFoldDB" id="A0A1I8I3P7"/>
<dbReference type="InterPro" id="IPR000008">
    <property type="entry name" value="C2_dom"/>
</dbReference>
<dbReference type="PANTHER" id="PTHR45729">
    <property type="entry name" value="RABPHILIN, ISOFORM A"/>
    <property type="match status" value="1"/>
</dbReference>
<dbReference type="Proteomes" id="UP000095280">
    <property type="component" value="Unplaced"/>
</dbReference>
<feature type="region of interest" description="Disordered" evidence="5">
    <location>
        <begin position="272"/>
        <end position="315"/>
    </location>
</feature>
<evidence type="ECO:0000259" key="6">
    <source>
        <dbReference type="PROSITE" id="PS50004"/>
    </source>
</evidence>
<evidence type="ECO:0000313" key="9">
    <source>
        <dbReference type="WBParaSite" id="maker-uti_cns_0009699-snap-gene-0.3-mRNA-1"/>
    </source>
</evidence>
<dbReference type="PROSITE" id="PS50004">
    <property type="entry name" value="C2"/>
    <property type="match status" value="1"/>
</dbReference>
<evidence type="ECO:0000259" key="7">
    <source>
        <dbReference type="PROSITE" id="PS50081"/>
    </source>
</evidence>
<feature type="region of interest" description="Disordered" evidence="5">
    <location>
        <begin position="1"/>
        <end position="20"/>
    </location>
</feature>
<comment type="catalytic activity">
    <reaction evidence="3">
        <text>L-threonyl-[protein] + ATP = O-phospho-L-threonyl-[protein] + ADP + H(+)</text>
        <dbReference type="Rhea" id="RHEA:46608"/>
        <dbReference type="Rhea" id="RHEA-COMP:11060"/>
        <dbReference type="Rhea" id="RHEA-COMP:11605"/>
        <dbReference type="ChEBI" id="CHEBI:15378"/>
        <dbReference type="ChEBI" id="CHEBI:30013"/>
        <dbReference type="ChEBI" id="CHEBI:30616"/>
        <dbReference type="ChEBI" id="CHEBI:61977"/>
        <dbReference type="ChEBI" id="CHEBI:456216"/>
        <dbReference type="EC" id="2.7.11.13"/>
    </reaction>
</comment>
<feature type="compositionally biased region" description="Low complexity" evidence="5">
    <location>
        <begin position="300"/>
        <end position="310"/>
    </location>
</feature>
<dbReference type="GO" id="GO:0004697">
    <property type="term" value="F:diacylglycerol-dependent serine/threonine kinase activity"/>
    <property type="evidence" value="ECO:0007669"/>
    <property type="project" value="UniProtKB-EC"/>
</dbReference>
<dbReference type="InterPro" id="IPR020454">
    <property type="entry name" value="DAG/PE-bd"/>
</dbReference>
<dbReference type="InterPro" id="IPR043566">
    <property type="entry name" value="Rabphilin/DOC2/Noc2"/>
</dbReference>
<dbReference type="GO" id="GO:0046872">
    <property type="term" value="F:metal ion binding"/>
    <property type="evidence" value="ECO:0007669"/>
    <property type="project" value="UniProtKB-KW"/>
</dbReference>
<dbReference type="CDD" id="cd04026">
    <property type="entry name" value="C2_PKC_alpha_gamma"/>
    <property type="match status" value="1"/>
</dbReference>
<evidence type="ECO:0000256" key="2">
    <source>
        <dbReference type="ARBA" id="ARBA00022833"/>
    </source>
</evidence>
<dbReference type="GO" id="GO:0017158">
    <property type="term" value="P:regulation of calcium ion-dependent exocytosis"/>
    <property type="evidence" value="ECO:0007669"/>
    <property type="project" value="TreeGrafter"/>
</dbReference>
<dbReference type="GO" id="GO:0098793">
    <property type="term" value="C:presynapse"/>
    <property type="evidence" value="ECO:0007669"/>
    <property type="project" value="GOC"/>
</dbReference>
<dbReference type="WBParaSite" id="maker-uti_cns_0009699-snap-gene-0.3-mRNA-1">
    <property type="protein sequence ID" value="maker-uti_cns_0009699-snap-gene-0.3-mRNA-1"/>
    <property type="gene ID" value="maker-uti_cns_0009699-snap-gene-0.3"/>
</dbReference>
<dbReference type="Gene3D" id="2.60.40.150">
    <property type="entry name" value="C2 domain"/>
    <property type="match status" value="1"/>
</dbReference>
<comment type="catalytic activity">
    <reaction evidence="4">
        <text>L-seryl-[protein] + ATP = O-phospho-L-seryl-[protein] + ADP + H(+)</text>
        <dbReference type="Rhea" id="RHEA:17989"/>
        <dbReference type="Rhea" id="RHEA-COMP:9863"/>
        <dbReference type="Rhea" id="RHEA-COMP:11604"/>
        <dbReference type="ChEBI" id="CHEBI:15378"/>
        <dbReference type="ChEBI" id="CHEBI:29999"/>
        <dbReference type="ChEBI" id="CHEBI:30616"/>
        <dbReference type="ChEBI" id="CHEBI:83421"/>
        <dbReference type="ChEBI" id="CHEBI:456216"/>
        <dbReference type="EC" id="2.7.11.13"/>
    </reaction>
</comment>
<dbReference type="InterPro" id="IPR002219">
    <property type="entry name" value="PKC_DAG/PE"/>
</dbReference>
<dbReference type="SUPFAM" id="SSF49562">
    <property type="entry name" value="C2 domain (Calcium/lipid-binding domain, CaLB)"/>
    <property type="match status" value="1"/>
</dbReference>
<dbReference type="PANTHER" id="PTHR45729:SF9">
    <property type="entry name" value="DOUBLE C2-LIKE DOMAIN-CONTAINING PROTEIN BETA"/>
    <property type="match status" value="1"/>
</dbReference>
<evidence type="ECO:0000256" key="4">
    <source>
        <dbReference type="ARBA" id="ARBA00047470"/>
    </source>
</evidence>
<proteinExistence type="predicted"/>
<reference evidence="9" key="1">
    <citation type="submission" date="2016-11" db="UniProtKB">
        <authorList>
            <consortium name="WormBaseParasite"/>
        </authorList>
    </citation>
    <scope>IDENTIFICATION</scope>
</reference>